<reference evidence="2 3" key="1">
    <citation type="submission" date="2013-07" db="EMBL/GenBank/DDBJ databases">
        <title>Completed genome of Sphingomonas sanxanigenens NX02.</title>
        <authorList>
            <person name="Ma T."/>
            <person name="Huang H."/>
            <person name="Wu M."/>
            <person name="Li X."/>
            <person name="Li G."/>
        </authorList>
    </citation>
    <scope>NUCLEOTIDE SEQUENCE [LARGE SCALE GENOMIC DNA]</scope>
    <source>
        <strain evidence="2 3">NX02</strain>
    </source>
</reference>
<dbReference type="AlphaFoldDB" id="W0ABZ6"/>
<evidence type="ECO:0000313" key="2">
    <source>
        <dbReference type="EMBL" id="AHE54596.1"/>
    </source>
</evidence>
<dbReference type="EMBL" id="CP006644">
    <property type="protein sequence ID" value="AHE54596.1"/>
    <property type="molecule type" value="Genomic_DNA"/>
</dbReference>
<gene>
    <name evidence="2" type="ORF">NX02_14555</name>
</gene>
<dbReference type="HOGENOM" id="CLU_1255298_0_0_5"/>
<sequence length="220" mass="23452">MIAGMRILLPCLAALLLTGSAAARATGETDPAVGHYSAQLGPDALSALEVNPDGTFDYALSAGALDEQAHGRWMRHGGMLRFTTRPHPVAPLFVALVPAHAAGPLSVSVTWPDGQGIAGIDVTVGFDSGEPATGYTQEDGWTLPAGETRVPRWIRLDEPVHGVISPEFRIDPAAGTALAFKLEPNDLGTFDFRDAPVEIDGDDLILHRGEGRIRYSRRPR</sequence>
<organism evidence="2 3">
    <name type="scientific">Sphingomonas sanxanigenens DSM 19645 = NX02</name>
    <dbReference type="NCBI Taxonomy" id="1123269"/>
    <lineage>
        <taxon>Bacteria</taxon>
        <taxon>Pseudomonadati</taxon>
        <taxon>Pseudomonadota</taxon>
        <taxon>Alphaproteobacteria</taxon>
        <taxon>Sphingomonadales</taxon>
        <taxon>Sphingomonadaceae</taxon>
        <taxon>Sphingomonas</taxon>
    </lineage>
</organism>
<dbReference type="eggNOG" id="ENOG50318KW">
    <property type="taxonomic scope" value="Bacteria"/>
</dbReference>
<keyword evidence="1" id="KW-0732">Signal</keyword>
<protein>
    <recommendedName>
        <fullName evidence="4">Secreted protein</fullName>
    </recommendedName>
</protein>
<proteinExistence type="predicted"/>
<keyword evidence="3" id="KW-1185">Reference proteome</keyword>
<dbReference type="STRING" id="1123269.NX02_14555"/>
<dbReference type="Proteomes" id="UP000018851">
    <property type="component" value="Chromosome"/>
</dbReference>
<feature type="chain" id="PRO_5004785060" description="Secreted protein" evidence="1">
    <location>
        <begin position="26"/>
        <end position="220"/>
    </location>
</feature>
<dbReference type="KEGG" id="ssan:NX02_14555"/>
<evidence type="ECO:0000256" key="1">
    <source>
        <dbReference type="SAM" id="SignalP"/>
    </source>
</evidence>
<evidence type="ECO:0000313" key="3">
    <source>
        <dbReference type="Proteomes" id="UP000018851"/>
    </source>
</evidence>
<feature type="signal peptide" evidence="1">
    <location>
        <begin position="1"/>
        <end position="25"/>
    </location>
</feature>
<dbReference type="PATRIC" id="fig|1123269.5.peg.2839"/>
<evidence type="ECO:0008006" key="4">
    <source>
        <dbReference type="Google" id="ProtNLM"/>
    </source>
</evidence>
<accession>W0ABZ6</accession>
<name>W0ABZ6_9SPHN</name>